<dbReference type="RefSeq" id="WP_071935295.1">
    <property type="nucleotide sequence ID" value="NZ_CP063450.1"/>
</dbReference>
<dbReference type="EMBL" id="CP063450">
    <property type="protein sequence ID" value="QOV97628.1"/>
    <property type="molecule type" value="Genomic_DNA"/>
</dbReference>
<proteinExistence type="predicted"/>
<organism evidence="1 2">
    <name type="scientific">Rhodococcus pyridinivorans</name>
    <dbReference type="NCBI Taxonomy" id="103816"/>
    <lineage>
        <taxon>Bacteria</taxon>
        <taxon>Bacillati</taxon>
        <taxon>Actinomycetota</taxon>
        <taxon>Actinomycetes</taxon>
        <taxon>Mycobacteriales</taxon>
        <taxon>Nocardiaceae</taxon>
        <taxon>Rhodococcus</taxon>
    </lineage>
</organism>
<accession>A0A7M2XIN0</accession>
<evidence type="ECO:0000313" key="2">
    <source>
        <dbReference type="Proteomes" id="UP000593818"/>
    </source>
</evidence>
<protein>
    <submittedName>
        <fullName evidence="1">Uncharacterized protein</fullName>
    </submittedName>
</protein>
<dbReference type="Proteomes" id="UP000593818">
    <property type="component" value="Chromosome"/>
</dbReference>
<sequence length="94" mass="10194">MSNIDQTFATDITKCRTCRAEIVWASTTKGNAIPLEPEPSPNGNLNVYPVPADPRGRIAIVVTNSRRAALAAAGIPLYVSHFLSCPDAAEWRKQ</sequence>
<name>A0A7M2XIN0_9NOCA</name>
<evidence type="ECO:0000313" key="1">
    <source>
        <dbReference type="EMBL" id="QOV97628.1"/>
    </source>
</evidence>
<keyword evidence="2" id="KW-1185">Reference proteome</keyword>
<reference evidence="1 2" key="1">
    <citation type="submission" date="2020-10" db="EMBL/GenBank/DDBJ databases">
        <title>Whole genome sequence of oil-degrading bacteria Rhodococcus pyridinivorans strain 5Ap.</title>
        <authorList>
            <person name="Akhremchuk A.E."/>
            <person name="Valentovich L.N."/>
            <person name="Charniauskaya M.I."/>
            <person name="Bukliarevich H.A."/>
            <person name="Titok M.A."/>
        </authorList>
    </citation>
    <scope>NUCLEOTIDE SEQUENCE [LARGE SCALE GENOMIC DNA]</scope>
    <source>
        <strain evidence="1 2">5Ap</strain>
    </source>
</reference>
<gene>
    <name evidence="1" type="ORF">INP59_17040</name>
</gene>
<dbReference type="AlphaFoldDB" id="A0A7M2XIN0"/>